<evidence type="ECO:0000313" key="2">
    <source>
        <dbReference type="EMBL" id="TEB08896.1"/>
    </source>
</evidence>
<comment type="caution">
    <text evidence="2">The sequence shown here is derived from an EMBL/GenBank/DDBJ whole genome shotgun (WGS) entry which is preliminary data.</text>
</comment>
<dbReference type="InterPro" id="IPR046521">
    <property type="entry name" value="DUF6698"/>
</dbReference>
<accession>A0A4Y7RJB3</accession>
<dbReference type="Pfam" id="PF20414">
    <property type="entry name" value="DUF6698"/>
    <property type="match status" value="1"/>
</dbReference>
<keyword evidence="3" id="KW-1185">Reference proteome</keyword>
<dbReference type="EMBL" id="QPFP01000535">
    <property type="protein sequence ID" value="TEB08896.1"/>
    <property type="molecule type" value="Genomic_DNA"/>
</dbReference>
<gene>
    <name evidence="2" type="ORF">FA13DRAFT_1760040</name>
</gene>
<feature type="region of interest" description="Disordered" evidence="1">
    <location>
        <begin position="322"/>
        <end position="349"/>
    </location>
</feature>
<dbReference type="Proteomes" id="UP000298030">
    <property type="component" value="Unassembled WGS sequence"/>
</dbReference>
<feature type="compositionally biased region" description="Polar residues" evidence="1">
    <location>
        <begin position="331"/>
        <end position="341"/>
    </location>
</feature>
<dbReference type="OrthoDB" id="2998394at2759"/>
<sequence>MASNPLVGHGRHFGRTIRTFCRIHTLITNGLGRAMQLELGRITEEDLCHSELSEQRLYAALLKLSPGLEERLNTGSDQDLHYVADMITKGISSARSDDTKSIKAAIVDWITPSNRVLSPPILRNIKENRGFHHPRTGELLCPVNLDWNDEQIRRSLAGGHMVPSGDLWPRFIYRYFEYNPQDPWEGLLRSSLLVMAYKHVFTSPSSVHGGASKATRSSNARIHGMTAVTIPSIAYIATQVRFALNDSPTFCRTDLVTDSEHFYNLIIDLLEDESEQEEVRDLLNWWNQHIFPVQVSHIRPVHGESVIAKIKERRRLINAGLWNTREGQEGPSASETGTPALQNPPRGSA</sequence>
<proteinExistence type="predicted"/>
<protein>
    <submittedName>
        <fullName evidence="2">Uncharacterized protein</fullName>
    </submittedName>
</protein>
<name>A0A4Y7RJB3_COPMI</name>
<organism evidence="2 3">
    <name type="scientific">Coprinellus micaceus</name>
    <name type="common">Glistening ink-cap mushroom</name>
    <name type="synonym">Coprinus micaceus</name>
    <dbReference type="NCBI Taxonomy" id="71717"/>
    <lineage>
        <taxon>Eukaryota</taxon>
        <taxon>Fungi</taxon>
        <taxon>Dikarya</taxon>
        <taxon>Basidiomycota</taxon>
        <taxon>Agaricomycotina</taxon>
        <taxon>Agaricomycetes</taxon>
        <taxon>Agaricomycetidae</taxon>
        <taxon>Agaricales</taxon>
        <taxon>Agaricineae</taxon>
        <taxon>Psathyrellaceae</taxon>
        <taxon>Coprinellus</taxon>
    </lineage>
</organism>
<dbReference type="AlphaFoldDB" id="A0A4Y7RJB3"/>
<reference evidence="2 3" key="1">
    <citation type="journal article" date="2019" name="Nat. Ecol. Evol.">
        <title>Megaphylogeny resolves global patterns of mushroom evolution.</title>
        <authorList>
            <person name="Varga T."/>
            <person name="Krizsan K."/>
            <person name="Foldi C."/>
            <person name="Dima B."/>
            <person name="Sanchez-Garcia M."/>
            <person name="Sanchez-Ramirez S."/>
            <person name="Szollosi G.J."/>
            <person name="Szarkandi J.G."/>
            <person name="Papp V."/>
            <person name="Albert L."/>
            <person name="Andreopoulos W."/>
            <person name="Angelini C."/>
            <person name="Antonin V."/>
            <person name="Barry K.W."/>
            <person name="Bougher N.L."/>
            <person name="Buchanan P."/>
            <person name="Buyck B."/>
            <person name="Bense V."/>
            <person name="Catcheside P."/>
            <person name="Chovatia M."/>
            <person name="Cooper J."/>
            <person name="Damon W."/>
            <person name="Desjardin D."/>
            <person name="Finy P."/>
            <person name="Geml J."/>
            <person name="Haridas S."/>
            <person name="Hughes K."/>
            <person name="Justo A."/>
            <person name="Karasinski D."/>
            <person name="Kautmanova I."/>
            <person name="Kiss B."/>
            <person name="Kocsube S."/>
            <person name="Kotiranta H."/>
            <person name="LaButti K.M."/>
            <person name="Lechner B.E."/>
            <person name="Liimatainen K."/>
            <person name="Lipzen A."/>
            <person name="Lukacs Z."/>
            <person name="Mihaltcheva S."/>
            <person name="Morgado L.N."/>
            <person name="Niskanen T."/>
            <person name="Noordeloos M.E."/>
            <person name="Ohm R.A."/>
            <person name="Ortiz-Santana B."/>
            <person name="Ovrebo C."/>
            <person name="Racz N."/>
            <person name="Riley R."/>
            <person name="Savchenko A."/>
            <person name="Shiryaev A."/>
            <person name="Soop K."/>
            <person name="Spirin V."/>
            <person name="Szebenyi C."/>
            <person name="Tomsovsky M."/>
            <person name="Tulloss R.E."/>
            <person name="Uehling J."/>
            <person name="Grigoriev I.V."/>
            <person name="Vagvolgyi C."/>
            <person name="Papp T."/>
            <person name="Martin F.M."/>
            <person name="Miettinen O."/>
            <person name="Hibbett D.S."/>
            <person name="Nagy L.G."/>
        </authorList>
    </citation>
    <scope>NUCLEOTIDE SEQUENCE [LARGE SCALE GENOMIC DNA]</scope>
    <source>
        <strain evidence="2 3">FP101781</strain>
    </source>
</reference>
<evidence type="ECO:0000256" key="1">
    <source>
        <dbReference type="SAM" id="MobiDB-lite"/>
    </source>
</evidence>
<evidence type="ECO:0000313" key="3">
    <source>
        <dbReference type="Proteomes" id="UP000298030"/>
    </source>
</evidence>